<dbReference type="EMBL" id="CAXAMM010023280">
    <property type="protein sequence ID" value="CAK9053365.1"/>
    <property type="molecule type" value="Genomic_DNA"/>
</dbReference>
<keyword evidence="2" id="KW-0812">Transmembrane</keyword>
<comment type="caution">
    <text evidence="3">The sequence shown here is derived from an EMBL/GenBank/DDBJ whole genome shotgun (WGS) entry which is preliminary data.</text>
</comment>
<sequence>MGHPRNGRELVQLPDEEGECDCTESFLGNPGPPPAPEYHYVGRGHGDFNQVNKMEFVGQGRGNYEVQHETHIDGYRVRWYWVIILGSLLAVVATAALTSILASLMDHRQSDAHQLGVDCHDAGHLQFWNPSQRALCCEKAHIGCPAQTKLFEHTGTAPVSPISAPTYDCDQGFENWQDAWTVRHQRYCCYLRQRACAVKIVHRDHYITVRREGDSSHGHFTHSYAGESGGPEDAHGSRDDLGQTYDCIAGLSAWQSGWSQSKKVWCCDHSFQESMRPLRNYCCRSLHIGCENYRRNPFRIL</sequence>
<keyword evidence="2" id="KW-1133">Transmembrane helix</keyword>
<dbReference type="Proteomes" id="UP001642464">
    <property type="component" value="Unassembled WGS sequence"/>
</dbReference>
<proteinExistence type="predicted"/>
<gene>
    <name evidence="3" type="ORF">SCF082_LOCUS29077</name>
</gene>
<feature type="transmembrane region" description="Helical" evidence="2">
    <location>
        <begin position="79"/>
        <end position="104"/>
    </location>
</feature>
<protein>
    <submittedName>
        <fullName evidence="3">Uncharacterized protein</fullName>
    </submittedName>
</protein>
<name>A0ABP0MPF8_9DINO</name>
<evidence type="ECO:0000256" key="1">
    <source>
        <dbReference type="SAM" id="MobiDB-lite"/>
    </source>
</evidence>
<evidence type="ECO:0000313" key="4">
    <source>
        <dbReference type="Proteomes" id="UP001642464"/>
    </source>
</evidence>
<keyword evidence="2" id="KW-0472">Membrane</keyword>
<reference evidence="3 4" key="1">
    <citation type="submission" date="2024-02" db="EMBL/GenBank/DDBJ databases">
        <authorList>
            <person name="Chen Y."/>
            <person name="Shah S."/>
            <person name="Dougan E. K."/>
            <person name="Thang M."/>
            <person name="Chan C."/>
        </authorList>
    </citation>
    <scope>NUCLEOTIDE SEQUENCE [LARGE SCALE GENOMIC DNA]</scope>
</reference>
<keyword evidence="4" id="KW-1185">Reference proteome</keyword>
<evidence type="ECO:0000256" key="2">
    <source>
        <dbReference type="SAM" id="Phobius"/>
    </source>
</evidence>
<evidence type="ECO:0000313" key="3">
    <source>
        <dbReference type="EMBL" id="CAK9053365.1"/>
    </source>
</evidence>
<accession>A0ABP0MPF8</accession>
<organism evidence="3 4">
    <name type="scientific">Durusdinium trenchii</name>
    <dbReference type="NCBI Taxonomy" id="1381693"/>
    <lineage>
        <taxon>Eukaryota</taxon>
        <taxon>Sar</taxon>
        <taxon>Alveolata</taxon>
        <taxon>Dinophyceae</taxon>
        <taxon>Suessiales</taxon>
        <taxon>Symbiodiniaceae</taxon>
        <taxon>Durusdinium</taxon>
    </lineage>
</organism>
<feature type="region of interest" description="Disordered" evidence="1">
    <location>
        <begin position="213"/>
        <end position="237"/>
    </location>
</feature>